<keyword evidence="1" id="KW-0145">Chemotaxis</keyword>
<evidence type="ECO:0000313" key="4">
    <source>
        <dbReference type="EMBL" id="VAX33306.1"/>
    </source>
</evidence>
<dbReference type="Pfam" id="PF13690">
    <property type="entry name" value="CheX"/>
    <property type="match status" value="1"/>
</dbReference>
<evidence type="ECO:0000259" key="3">
    <source>
        <dbReference type="PROSITE" id="PS51371"/>
    </source>
</evidence>
<dbReference type="GO" id="GO:0006935">
    <property type="term" value="P:chemotaxis"/>
    <property type="evidence" value="ECO:0007669"/>
    <property type="project" value="UniProtKB-KW"/>
</dbReference>
<proteinExistence type="predicted"/>
<dbReference type="PANTHER" id="PTHR43080:SF2">
    <property type="entry name" value="CBS DOMAIN-CONTAINING PROTEIN"/>
    <property type="match status" value="1"/>
</dbReference>
<sequence>MNPALKEKTVENIGTYMTSPVKTISSESTLRDFLKLLNENSISSLIVHENNENVGIVTKRDFIRKAINQRMDPETTKVSEIMNSPLLTLDRTTPIEEAKVFMVKHKIRHIPVTEDNQTVGMLSLKDTMRKSVDQKLIDAFTKSTLEAVQNFMLEASPLSPSESDDLPGEISAVIKLTDEAKNVEIMIVLNFSEEVARKVYQGLFGDEATSMKDVCNIVTEISNIIAGNVKVEISTMVQEILTLTHSELSNNGANGSFHFDVGLPTTVIGSGHNVSGVEKLSTAKTFIPFENEGNHMFLLGLIFQKKEES</sequence>
<feature type="domain" description="CBS" evidence="3">
    <location>
        <begin position="82"/>
        <end position="139"/>
    </location>
</feature>
<evidence type="ECO:0000256" key="1">
    <source>
        <dbReference type="ARBA" id="ARBA00022500"/>
    </source>
</evidence>
<dbReference type="InterPro" id="IPR051257">
    <property type="entry name" value="Diverse_CBS-Domain"/>
</dbReference>
<name>A0A3B1CRS6_9ZZZZ</name>
<keyword evidence="2" id="KW-0129">CBS domain</keyword>
<accession>A0A3B1CRS6</accession>
<dbReference type="Pfam" id="PF00571">
    <property type="entry name" value="CBS"/>
    <property type="match status" value="2"/>
</dbReference>
<dbReference type="InterPro" id="IPR028051">
    <property type="entry name" value="CheX-like_dom"/>
</dbReference>
<dbReference type="Gene3D" id="3.40.1550.10">
    <property type="entry name" value="CheC-like"/>
    <property type="match status" value="1"/>
</dbReference>
<reference evidence="4" key="1">
    <citation type="submission" date="2018-06" db="EMBL/GenBank/DDBJ databases">
        <authorList>
            <person name="Zhirakovskaya E."/>
        </authorList>
    </citation>
    <scope>NUCLEOTIDE SEQUENCE</scope>
</reference>
<dbReference type="PANTHER" id="PTHR43080">
    <property type="entry name" value="CBS DOMAIN-CONTAINING PROTEIN CBSX3, MITOCHONDRIAL"/>
    <property type="match status" value="1"/>
</dbReference>
<gene>
    <name evidence="4" type="ORF">MNBD_NITROSPINAE05-724</name>
</gene>
<dbReference type="InterPro" id="IPR046342">
    <property type="entry name" value="CBS_dom_sf"/>
</dbReference>
<evidence type="ECO:0000256" key="2">
    <source>
        <dbReference type="ARBA" id="ARBA00023122"/>
    </source>
</evidence>
<dbReference type="SUPFAM" id="SSF103039">
    <property type="entry name" value="CheC-like"/>
    <property type="match status" value="1"/>
</dbReference>
<organism evidence="4">
    <name type="scientific">hydrothermal vent metagenome</name>
    <dbReference type="NCBI Taxonomy" id="652676"/>
    <lineage>
        <taxon>unclassified sequences</taxon>
        <taxon>metagenomes</taxon>
        <taxon>ecological metagenomes</taxon>
    </lineage>
</organism>
<protein>
    <recommendedName>
        <fullName evidence="3">CBS domain-containing protein</fullName>
    </recommendedName>
</protein>
<dbReference type="InterPro" id="IPR000644">
    <property type="entry name" value="CBS_dom"/>
</dbReference>
<dbReference type="SMART" id="SM00116">
    <property type="entry name" value="CBS"/>
    <property type="match status" value="2"/>
</dbReference>
<dbReference type="InterPro" id="IPR028976">
    <property type="entry name" value="CheC-like_sf"/>
</dbReference>
<feature type="domain" description="CBS" evidence="3">
    <location>
        <begin position="17"/>
        <end position="74"/>
    </location>
</feature>
<dbReference type="CDD" id="cd17906">
    <property type="entry name" value="CheX"/>
    <property type="match status" value="1"/>
</dbReference>
<dbReference type="EMBL" id="UOGG01000243">
    <property type="protein sequence ID" value="VAX33306.1"/>
    <property type="molecule type" value="Genomic_DNA"/>
</dbReference>
<dbReference type="SUPFAM" id="SSF54631">
    <property type="entry name" value="CBS-domain pair"/>
    <property type="match status" value="1"/>
</dbReference>
<dbReference type="Gene3D" id="3.10.580.10">
    <property type="entry name" value="CBS-domain"/>
    <property type="match status" value="1"/>
</dbReference>
<dbReference type="PROSITE" id="PS51371">
    <property type="entry name" value="CBS"/>
    <property type="match status" value="2"/>
</dbReference>
<dbReference type="AlphaFoldDB" id="A0A3B1CRS6"/>